<dbReference type="InterPro" id="IPR045229">
    <property type="entry name" value="TPP_enz"/>
</dbReference>
<dbReference type="AlphaFoldDB" id="A0A9D1DC69"/>
<dbReference type="SUPFAM" id="SSF52467">
    <property type="entry name" value="DHS-like NAD/FAD-binding domain"/>
    <property type="match status" value="1"/>
</dbReference>
<evidence type="ECO:0000256" key="13">
    <source>
        <dbReference type="ARBA" id="ARBA00048670"/>
    </source>
</evidence>
<comment type="caution">
    <text evidence="18">The sequence shown here is derived from an EMBL/GenBank/DDBJ whole genome shotgun (WGS) entry which is preliminary data.</text>
</comment>
<dbReference type="InterPro" id="IPR012846">
    <property type="entry name" value="Acetolactate_synth_lsu"/>
</dbReference>
<dbReference type="InterPro" id="IPR029061">
    <property type="entry name" value="THDP-binding"/>
</dbReference>
<dbReference type="NCBIfam" id="TIGR00118">
    <property type="entry name" value="acolac_lg"/>
    <property type="match status" value="1"/>
</dbReference>
<evidence type="ECO:0000256" key="3">
    <source>
        <dbReference type="ARBA" id="ARBA00007812"/>
    </source>
</evidence>
<keyword evidence="7 14" id="KW-0808">Transferase</keyword>
<organism evidence="18 19">
    <name type="scientific">Candidatus Egerieicola pullicola</name>
    <dbReference type="NCBI Taxonomy" id="2840775"/>
    <lineage>
        <taxon>Bacteria</taxon>
        <taxon>Bacillati</taxon>
        <taxon>Bacillota</taxon>
        <taxon>Clostridia</taxon>
        <taxon>Eubacteriales</taxon>
        <taxon>Oscillospiraceae</taxon>
        <taxon>Oscillospiraceae incertae sedis</taxon>
        <taxon>Candidatus Egerieicola</taxon>
    </lineage>
</organism>
<feature type="domain" description="Thiamine pyrophosphate enzyme TPP-binding" evidence="16">
    <location>
        <begin position="384"/>
        <end position="531"/>
    </location>
</feature>
<dbReference type="Pfam" id="PF02776">
    <property type="entry name" value="TPP_enzyme_N"/>
    <property type="match status" value="1"/>
</dbReference>
<dbReference type="PANTHER" id="PTHR18968:SF13">
    <property type="entry name" value="ACETOLACTATE SYNTHASE CATALYTIC SUBUNIT, MITOCHONDRIAL"/>
    <property type="match status" value="1"/>
</dbReference>
<evidence type="ECO:0000256" key="1">
    <source>
        <dbReference type="ARBA" id="ARBA00004974"/>
    </source>
</evidence>
<dbReference type="GO" id="GO:0009099">
    <property type="term" value="P:L-valine biosynthetic process"/>
    <property type="evidence" value="ECO:0007669"/>
    <property type="project" value="TreeGrafter"/>
</dbReference>
<dbReference type="Proteomes" id="UP000886749">
    <property type="component" value="Unassembled WGS sequence"/>
</dbReference>
<evidence type="ECO:0000259" key="17">
    <source>
        <dbReference type="Pfam" id="PF02776"/>
    </source>
</evidence>
<evidence type="ECO:0000256" key="12">
    <source>
        <dbReference type="ARBA" id="ARBA00023304"/>
    </source>
</evidence>
<comment type="cofactor">
    <cofactor evidence="14">
        <name>Mg(2+)</name>
        <dbReference type="ChEBI" id="CHEBI:18420"/>
    </cofactor>
    <text evidence="14">Binds 1 Mg(2+) ion per subunit.</text>
</comment>
<dbReference type="GO" id="GO:0000287">
    <property type="term" value="F:magnesium ion binding"/>
    <property type="evidence" value="ECO:0007669"/>
    <property type="project" value="UniProtKB-UniRule"/>
</dbReference>
<dbReference type="Pfam" id="PF00205">
    <property type="entry name" value="TPP_enzyme_M"/>
    <property type="match status" value="1"/>
</dbReference>
<dbReference type="InterPro" id="IPR011766">
    <property type="entry name" value="TPP_enzyme_TPP-bd"/>
</dbReference>
<feature type="domain" description="Thiamine pyrophosphate enzyme central" evidence="15">
    <location>
        <begin position="191"/>
        <end position="326"/>
    </location>
</feature>
<comment type="catalytic activity">
    <reaction evidence="13 14">
        <text>2 pyruvate + H(+) = (2S)-2-acetolactate + CO2</text>
        <dbReference type="Rhea" id="RHEA:25249"/>
        <dbReference type="ChEBI" id="CHEBI:15361"/>
        <dbReference type="ChEBI" id="CHEBI:15378"/>
        <dbReference type="ChEBI" id="CHEBI:16526"/>
        <dbReference type="ChEBI" id="CHEBI:58476"/>
        <dbReference type="EC" id="2.2.1.6"/>
    </reaction>
</comment>
<comment type="cofactor">
    <cofactor evidence="14">
        <name>thiamine diphosphate</name>
        <dbReference type="ChEBI" id="CHEBI:58937"/>
    </cofactor>
    <text evidence="14">Binds 1 thiamine pyrophosphate per subunit.</text>
</comment>
<dbReference type="CDD" id="cd07035">
    <property type="entry name" value="TPP_PYR_POX_like"/>
    <property type="match status" value="1"/>
</dbReference>
<keyword evidence="6" id="KW-0285">Flavoprotein</keyword>
<dbReference type="InterPro" id="IPR029035">
    <property type="entry name" value="DHS-like_NAD/FAD-binding_dom"/>
</dbReference>
<evidence type="ECO:0000256" key="8">
    <source>
        <dbReference type="ARBA" id="ARBA00022723"/>
    </source>
</evidence>
<evidence type="ECO:0000259" key="16">
    <source>
        <dbReference type="Pfam" id="PF02775"/>
    </source>
</evidence>
<evidence type="ECO:0000256" key="2">
    <source>
        <dbReference type="ARBA" id="ARBA00005025"/>
    </source>
</evidence>
<evidence type="ECO:0000256" key="10">
    <source>
        <dbReference type="ARBA" id="ARBA00022842"/>
    </source>
</evidence>
<dbReference type="FunFam" id="3.40.50.970:FF:000007">
    <property type="entry name" value="Acetolactate synthase"/>
    <property type="match status" value="1"/>
</dbReference>
<evidence type="ECO:0000256" key="5">
    <source>
        <dbReference type="ARBA" id="ARBA00022605"/>
    </source>
</evidence>
<dbReference type="FunFam" id="3.40.50.1220:FF:000008">
    <property type="entry name" value="Acetolactate synthase"/>
    <property type="match status" value="1"/>
</dbReference>
<dbReference type="PANTHER" id="PTHR18968">
    <property type="entry name" value="THIAMINE PYROPHOSPHATE ENZYMES"/>
    <property type="match status" value="1"/>
</dbReference>
<keyword evidence="8 14" id="KW-0479">Metal-binding</keyword>
<keyword evidence="9" id="KW-0274">FAD</keyword>
<dbReference type="InterPro" id="IPR039368">
    <property type="entry name" value="AHAS_TPP"/>
</dbReference>
<dbReference type="Pfam" id="PF02775">
    <property type="entry name" value="TPP_enzyme_C"/>
    <property type="match status" value="1"/>
</dbReference>
<protein>
    <recommendedName>
        <fullName evidence="4 14">Acetolactate synthase</fullName>
        <ecNumber evidence="4 14">2.2.1.6</ecNumber>
    </recommendedName>
</protein>
<evidence type="ECO:0000256" key="7">
    <source>
        <dbReference type="ARBA" id="ARBA00022679"/>
    </source>
</evidence>
<reference evidence="18" key="2">
    <citation type="journal article" date="2021" name="PeerJ">
        <title>Extensive microbial diversity within the chicken gut microbiome revealed by metagenomics and culture.</title>
        <authorList>
            <person name="Gilroy R."/>
            <person name="Ravi A."/>
            <person name="Getino M."/>
            <person name="Pursley I."/>
            <person name="Horton D.L."/>
            <person name="Alikhan N.F."/>
            <person name="Baker D."/>
            <person name="Gharbi K."/>
            <person name="Hall N."/>
            <person name="Watson M."/>
            <person name="Adriaenssens E.M."/>
            <person name="Foster-Nyarko E."/>
            <person name="Jarju S."/>
            <person name="Secka A."/>
            <person name="Antonio M."/>
            <person name="Oren A."/>
            <person name="Chaudhuri R.R."/>
            <person name="La Ragione R."/>
            <person name="Hildebrand F."/>
            <person name="Pallen M.J."/>
        </authorList>
    </citation>
    <scope>NUCLEOTIDE SEQUENCE</scope>
    <source>
        <strain evidence="18">CHK184-25365</strain>
    </source>
</reference>
<dbReference type="PROSITE" id="PS00187">
    <property type="entry name" value="TPP_ENZYMES"/>
    <property type="match status" value="1"/>
</dbReference>
<dbReference type="FunFam" id="3.40.50.970:FF:000016">
    <property type="entry name" value="Acetolactate synthase"/>
    <property type="match status" value="1"/>
</dbReference>
<dbReference type="GO" id="GO:0050660">
    <property type="term" value="F:flavin adenine dinucleotide binding"/>
    <property type="evidence" value="ECO:0007669"/>
    <property type="project" value="InterPro"/>
</dbReference>
<dbReference type="GO" id="GO:0005948">
    <property type="term" value="C:acetolactate synthase complex"/>
    <property type="evidence" value="ECO:0007669"/>
    <property type="project" value="TreeGrafter"/>
</dbReference>
<dbReference type="Gene3D" id="3.40.50.1220">
    <property type="entry name" value="TPP-binding domain"/>
    <property type="match status" value="1"/>
</dbReference>
<dbReference type="GO" id="GO:0030976">
    <property type="term" value="F:thiamine pyrophosphate binding"/>
    <property type="evidence" value="ECO:0007669"/>
    <property type="project" value="UniProtKB-UniRule"/>
</dbReference>
<dbReference type="Gene3D" id="3.40.50.970">
    <property type="match status" value="2"/>
</dbReference>
<proteinExistence type="inferred from homology"/>
<name>A0A9D1DC69_9FIRM</name>
<comment type="similarity">
    <text evidence="3 14">Belongs to the TPP enzyme family.</text>
</comment>
<dbReference type="GO" id="GO:0003984">
    <property type="term" value="F:acetolactate synthase activity"/>
    <property type="evidence" value="ECO:0007669"/>
    <property type="project" value="UniProtKB-EC"/>
</dbReference>
<evidence type="ECO:0000256" key="14">
    <source>
        <dbReference type="RuleBase" id="RU003591"/>
    </source>
</evidence>
<keyword evidence="10 14" id="KW-0460">Magnesium</keyword>
<dbReference type="CDD" id="cd02015">
    <property type="entry name" value="TPP_AHAS"/>
    <property type="match status" value="1"/>
</dbReference>
<evidence type="ECO:0000313" key="19">
    <source>
        <dbReference type="Proteomes" id="UP000886749"/>
    </source>
</evidence>
<dbReference type="InterPro" id="IPR012001">
    <property type="entry name" value="Thiamin_PyroP_enz_TPP-bd_dom"/>
</dbReference>
<keyword evidence="12 14" id="KW-0100">Branched-chain amino acid biosynthesis</keyword>
<evidence type="ECO:0000256" key="6">
    <source>
        <dbReference type="ARBA" id="ARBA00022630"/>
    </source>
</evidence>
<dbReference type="SUPFAM" id="SSF52518">
    <property type="entry name" value="Thiamin diphosphate-binding fold (THDP-binding)"/>
    <property type="match status" value="2"/>
</dbReference>
<evidence type="ECO:0000256" key="11">
    <source>
        <dbReference type="ARBA" id="ARBA00023052"/>
    </source>
</evidence>
<feature type="domain" description="Thiamine pyrophosphate enzyme N-terminal TPP-binding" evidence="17">
    <location>
        <begin position="4"/>
        <end position="119"/>
    </location>
</feature>
<keyword evidence="11 14" id="KW-0786">Thiamine pyrophosphate</keyword>
<evidence type="ECO:0000256" key="4">
    <source>
        <dbReference type="ARBA" id="ARBA00013145"/>
    </source>
</evidence>
<dbReference type="EC" id="2.2.1.6" evidence="4 14"/>
<dbReference type="InterPro" id="IPR000399">
    <property type="entry name" value="TPP-bd_CS"/>
</dbReference>
<gene>
    <name evidence="18" type="primary">ilvB</name>
    <name evidence="18" type="ORF">IAB36_01515</name>
</gene>
<dbReference type="InterPro" id="IPR012000">
    <property type="entry name" value="Thiamin_PyroP_enz_cen_dom"/>
</dbReference>
<keyword evidence="5 14" id="KW-0028">Amino-acid biosynthesis</keyword>
<accession>A0A9D1DC69</accession>
<dbReference type="EMBL" id="DVGY01000037">
    <property type="protein sequence ID" value="HIR40488.1"/>
    <property type="molecule type" value="Genomic_DNA"/>
</dbReference>
<comment type="pathway">
    <text evidence="2 14">Amino-acid biosynthesis; L-valine biosynthesis; L-valine from pyruvate: step 1/4.</text>
</comment>
<comment type="pathway">
    <text evidence="1 14">Amino-acid biosynthesis; L-isoleucine biosynthesis; L-isoleucine from 2-oxobutanoate: step 1/4.</text>
</comment>
<sequence length="567" mass="61807">MKLTGAEIILECLLEQGVDTVFGYPGGSVLNIYDALYKYSDKIRHILTAHEQGASHAADGYARSTGRTGVVIATSGPGATNLVTGLATANMDSVPVVAITGNVGCSALGLDSFQEVDITGVTIPITKHNYIVKDINKLADTIREAFYLANSGRKGPVLIDVPKDVTAAICEYTAQKPAPIPVENHTTTHELERAVAMMMEAKRPFIYTGGGVIASEASEPVLELVNRMDAPVSSSLMGQGSFDNTDPRYMGMLGMHGTVTAAKAIAECDLFIGLGTRFSDRVIGDKATFAKNAKILQIDIDPAEVNKNIAVDLALIGDVKAVLEQLLPLLPQQEHTQWMEQIQSWKKEYPLVMTAEDPEAVTPQDIIQTLDELTHGDAIITTEVGQHQMWAAQFYQFRHPRSFISSGGLGTMGYGFGAAMGAQVGNPDKRVINIAGDGSFHMNCNELVTAYKFQIPMIEMLFNNNVLGMVRQWQRLFYDRRFSQTTLDRGTDYMLLAQAYHIKGLRITKKSDIRPVLEEALSLHEPVLIECVIDRDINVLPMVPPGADVSKPITHITIEEKEGGAQS</sequence>
<evidence type="ECO:0000313" key="18">
    <source>
        <dbReference type="EMBL" id="HIR40488.1"/>
    </source>
</evidence>
<evidence type="ECO:0000256" key="9">
    <source>
        <dbReference type="ARBA" id="ARBA00022827"/>
    </source>
</evidence>
<reference evidence="18" key="1">
    <citation type="submission" date="2020-10" db="EMBL/GenBank/DDBJ databases">
        <authorList>
            <person name="Gilroy R."/>
        </authorList>
    </citation>
    <scope>NUCLEOTIDE SEQUENCE</scope>
    <source>
        <strain evidence="18">CHK184-25365</strain>
    </source>
</reference>
<dbReference type="GO" id="GO:0009097">
    <property type="term" value="P:isoleucine biosynthetic process"/>
    <property type="evidence" value="ECO:0007669"/>
    <property type="project" value="TreeGrafter"/>
</dbReference>
<evidence type="ECO:0000259" key="15">
    <source>
        <dbReference type="Pfam" id="PF00205"/>
    </source>
</evidence>